<evidence type="ECO:0000313" key="2">
    <source>
        <dbReference type="Proteomes" id="UP001234297"/>
    </source>
</evidence>
<name>A0ACC2MVT5_PERAE</name>
<sequence>MAEEKQKGKMADEKPKQEVKMAERSAPYRMKMSHQSQFFPKSIFFLTSSTIDDIENRVVCFNMKAAAAYSAIFDQHTNEKTLDAAGTLLKSIGRQCYFLITGDEIGPLEETHIEDLPQSIILIIDAVYLVVGFLHDINECAGIPKSSIDRDNLDKYFMSKHGASVLAAIKVVETLPKALAKVPSQLKGSSLGKFNLSFNKDNIPEVVTLFSWYYSPFYASTKQFQLPKTFHYKRARGQGGPVTLYFQLLSELVDDKEDVRVLKRSGVMKGKWKRD</sequence>
<gene>
    <name evidence="1" type="ORF">MRB53_002566</name>
</gene>
<accession>A0ACC2MVT5</accession>
<organism evidence="1 2">
    <name type="scientific">Persea americana</name>
    <name type="common">Avocado</name>
    <dbReference type="NCBI Taxonomy" id="3435"/>
    <lineage>
        <taxon>Eukaryota</taxon>
        <taxon>Viridiplantae</taxon>
        <taxon>Streptophyta</taxon>
        <taxon>Embryophyta</taxon>
        <taxon>Tracheophyta</taxon>
        <taxon>Spermatophyta</taxon>
        <taxon>Magnoliopsida</taxon>
        <taxon>Magnoliidae</taxon>
        <taxon>Laurales</taxon>
        <taxon>Lauraceae</taxon>
        <taxon>Persea</taxon>
    </lineage>
</organism>
<comment type="caution">
    <text evidence="1">The sequence shown here is derived from an EMBL/GenBank/DDBJ whole genome shotgun (WGS) entry which is preliminary data.</text>
</comment>
<keyword evidence="2" id="KW-1185">Reference proteome</keyword>
<dbReference type="Proteomes" id="UP001234297">
    <property type="component" value="Chromosome 1"/>
</dbReference>
<dbReference type="EMBL" id="CM056809">
    <property type="protein sequence ID" value="KAJ8649543.1"/>
    <property type="molecule type" value="Genomic_DNA"/>
</dbReference>
<reference evidence="1 2" key="1">
    <citation type="journal article" date="2022" name="Hortic Res">
        <title>A haplotype resolved chromosomal level avocado genome allows analysis of novel avocado genes.</title>
        <authorList>
            <person name="Nath O."/>
            <person name="Fletcher S.J."/>
            <person name="Hayward A."/>
            <person name="Shaw L.M."/>
            <person name="Masouleh A.K."/>
            <person name="Furtado A."/>
            <person name="Henry R.J."/>
            <person name="Mitter N."/>
        </authorList>
    </citation>
    <scope>NUCLEOTIDE SEQUENCE [LARGE SCALE GENOMIC DNA]</scope>
    <source>
        <strain evidence="2">cv. Hass</strain>
    </source>
</reference>
<protein>
    <submittedName>
        <fullName evidence="1">Uncharacterized protein</fullName>
    </submittedName>
</protein>
<evidence type="ECO:0000313" key="1">
    <source>
        <dbReference type="EMBL" id="KAJ8649543.1"/>
    </source>
</evidence>
<proteinExistence type="predicted"/>